<dbReference type="Proteomes" id="UP001501470">
    <property type="component" value="Unassembled WGS sequence"/>
</dbReference>
<dbReference type="EMBL" id="BAAAQD010000009">
    <property type="protein sequence ID" value="GAA1525919.1"/>
    <property type="molecule type" value="Genomic_DNA"/>
</dbReference>
<keyword evidence="3" id="KW-1185">Reference proteome</keyword>
<evidence type="ECO:0000256" key="1">
    <source>
        <dbReference type="SAM" id="MobiDB-lite"/>
    </source>
</evidence>
<proteinExistence type="predicted"/>
<protein>
    <submittedName>
        <fullName evidence="2">Uncharacterized protein</fullName>
    </submittedName>
</protein>
<reference evidence="3" key="1">
    <citation type="journal article" date="2019" name="Int. J. Syst. Evol. Microbiol.">
        <title>The Global Catalogue of Microorganisms (GCM) 10K type strain sequencing project: providing services to taxonomists for standard genome sequencing and annotation.</title>
        <authorList>
            <consortium name="The Broad Institute Genomics Platform"/>
            <consortium name="The Broad Institute Genome Sequencing Center for Infectious Disease"/>
            <person name="Wu L."/>
            <person name="Ma J."/>
        </authorList>
    </citation>
    <scope>NUCLEOTIDE SEQUENCE [LARGE SCALE GENOMIC DNA]</scope>
    <source>
        <strain evidence="3">JCM 15933</strain>
    </source>
</reference>
<sequence length="95" mass="10120">MPPAGPASPQPPHRTEPQPTGHRTEPQPTGPPDRTATGPPEGGATRPSGDPHLTVSVRQDHRLLSDQSDAAETAPPDRFQASDFVRENRALAHIP</sequence>
<accession>A0ABP4LKB7</accession>
<comment type="caution">
    <text evidence="2">The sequence shown here is derived from an EMBL/GenBank/DDBJ whole genome shotgun (WGS) entry which is preliminary data.</text>
</comment>
<feature type="region of interest" description="Disordered" evidence="1">
    <location>
        <begin position="1"/>
        <end position="84"/>
    </location>
</feature>
<gene>
    <name evidence="2" type="ORF">GCM10009827_048370</name>
</gene>
<evidence type="ECO:0000313" key="2">
    <source>
        <dbReference type="EMBL" id="GAA1525919.1"/>
    </source>
</evidence>
<feature type="compositionally biased region" description="Pro residues" evidence="1">
    <location>
        <begin position="1"/>
        <end position="12"/>
    </location>
</feature>
<evidence type="ECO:0000313" key="3">
    <source>
        <dbReference type="Proteomes" id="UP001501470"/>
    </source>
</evidence>
<name>A0ABP4LKB7_9ACTN</name>
<organism evidence="2 3">
    <name type="scientific">Dactylosporangium maewongense</name>
    <dbReference type="NCBI Taxonomy" id="634393"/>
    <lineage>
        <taxon>Bacteria</taxon>
        <taxon>Bacillati</taxon>
        <taxon>Actinomycetota</taxon>
        <taxon>Actinomycetes</taxon>
        <taxon>Micromonosporales</taxon>
        <taxon>Micromonosporaceae</taxon>
        <taxon>Dactylosporangium</taxon>
    </lineage>
</organism>